<dbReference type="GeneID" id="66052174"/>
<dbReference type="InterPro" id="IPR002893">
    <property type="entry name" value="Znf_MYND"/>
</dbReference>
<dbReference type="RefSeq" id="XP_042928903.1">
    <property type="nucleotide sequence ID" value="XM_043058989.1"/>
</dbReference>
<evidence type="ECO:0000313" key="8">
    <source>
        <dbReference type="Proteomes" id="UP000006906"/>
    </source>
</evidence>
<dbReference type="PROSITE" id="PS50865">
    <property type="entry name" value="ZF_MYND_2"/>
    <property type="match status" value="1"/>
</dbReference>
<feature type="compositionally biased region" description="Basic and acidic residues" evidence="5">
    <location>
        <begin position="620"/>
        <end position="629"/>
    </location>
</feature>
<dbReference type="Gramene" id="PNW88968">
    <property type="protein sequence ID" value="PNW88968"/>
    <property type="gene ID" value="CHLRE_01g052550v5"/>
</dbReference>
<evidence type="ECO:0000259" key="6">
    <source>
        <dbReference type="PROSITE" id="PS50865"/>
    </source>
</evidence>
<evidence type="ECO:0000256" key="2">
    <source>
        <dbReference type="ARBA" id="ARBA00022771"/>
    </source>
</evidence>
<dbReference type="GO" id="GO:0008270">
    <property type="term" value="F:zinc ion binding"/>
    <property type="evidence" value="ECO:0007669"/>
    <property type="project" value="UniProtKB-KW"/>
</dbReference>
<gene>
    <name evidence="7" type="ORF">CHLRE_01g052550v5</name>
</gene>
<dbReference type="Proteomes" id="UP000006906">
    <property type="component" value="Chromosome 1"/>
</dbReference>
<dbReference type="OrthoDB" id="552573at2759"/>
<feature type="domain" description="MYND-type" evidence="6">
    <location>
        <begin position="1358"/>
        <end position="1400"/>
    </location>
</feature>
<accession>A0A2K3E858</accession>
<dbReference type="Gene3D" id="6.10.140.2220">
    <property type="match status" value="1"/>
</dbReference>
<dbReference type="InParanoid" id="A0A2K3E858"/>
<proteinExistence type="predicted"/>
<feature type="region of interest" description="Disordered" evidence="5">
    <location>
        <begin position="1289"/>
        <end position="1322"/>
    </location>
</feature>
<evidence type="ECO:0000313" key="7">
    <source>
        <dbReference type="EMBL" id="PNW88968.1"/>
    </source>
</evidence>
<name>A0A2K3E858_CHLRE</name>
<evidence type="ECO:0000256" key="1">
    <source>
        <dbReference type="ARBA" id="ARBA00022723"/>
    </source>
</evidence>
<feature type="region of interest" description="Disordered" evidence="5">
    <location>
        <begin position="863"/>
        <end position="891"/>
    </location>
</feature>
<dbReference type="SUPFAM" id="SSF144232">
    <property type="entry name" value="HIT/MYND zinc finger-like"/>
    <property type="match status" value="1"/>
</dbReference>
<dbReference type="EMBL" id="CM008962">
    <property type="protein sequence ID" value="PNW88968.1"/>
    <property type="molecule type" value="Genomic_DNA"/>
</dbReference>
<dbReference type="ExpressionAtlas" id="A0A2K3E858">
    <property type="expression patterns" value="baseline and differential"/>
</dbReference>
<feature type="region of interest" description="Disordered" evidence="5">
    <location>
        <begin position="619"/>
        <end position="681"/>
    </location>
</feature>
<feature type="compositionally biased region" description="Gly residues" evidence="5">
    <location>
        <begin position="371"/>
        <end position="385"/>
    </location>
</feature>
<keyword evidence="1" id="KW-0479">Metal-binding</keyword>
<keyword evidence="3" id="KW-0862">Zinc</keyword>
<feature type="compositionally biased region" description="Low complexity" evidence="5">
    <location>
        <begin position="1310"/>
        <end position="1322"/>
    </location>
</feature>
<evidence type="ECO:0000256" key="4">
    <source>
        <dbReference type="PROSITE-ProRule" id="PRU00134"/>
    </source>
</evidence>
<organism evidence="7 8">
    <name type="scientific">Chlamydomonas reinhardtii</name>
    <name type="common">Chlamydomonas smithii</name>
    <dbReference type="NCBI Taxonomy" id="3055"/>
    <lineage>
        <taxon>Eukaryota</taxon>
        <taxon>Viridiplantae</taxon>
        <taxon>Chlorophyta</taxon>
        <taxon>core chlorophytes</taxon>
        <taxon>Chlorophyceae</taxon>
        <taxon>CS clade</taxon>
        <taxon>Chlamydomonadales</taxon>
        <taxon>Chlamydomonadaceae</taxon>
        <taxon>Chlamydomonas</taxon>
    </lineage>
</organism>
<dbReference type="Pfam" id="PF01753">
    <property type="entry name" value="zf-MYND"/>
    <property type="match status" value="1"/>
</dbReference>
<keyword evidence="8" id="KW-1185">Reference proteome</keyword>
<feature type="region of interest" description="Disordered" evidence="5">
    <location>
        <begin position="764"/>
        <end position="783"/>
    </location>
</feature>
<feature type="region of interest" description="Disordered" evidence="5">
    <location>
        <begin position="371"/>
        <end position="400"/>
    </location>
</feature>
<sequence length="1415" mass="144421">MLILSAFGVRVASAISVLDEVVNIYKSDADINLLELQVREISTRYNRACSDISSAHSTVLFEAYSGLFRRSPEWARSNAPDQLAWLQRTAQLLNECAQLLNECAQCGTVTGAGSAAGAPDAAADAPAERMAERTAADAARARASSILAALSLPWILLLEAVCAMVTSLRPVPGHMPGEMTPRTERLATEFRALSASSVDLFTATLVGILNASSQEQQRLPIAAQVAGAAGGLPRRLADQPRLQMHVSADPADFGGRTVQMWLSTTMLYQLAGPDGFGWPNLTVHATQALSPAPPDGDARVWPRQLGFVIGWLGTRLKAAGSCLRETCQRAETLEAAEAALHTALASKEVRRLQVALLERLFVHGGGAGGGARGAVGGGSGSGGAAVGERDSGSSTTSGSGNLQQSWIVNWELAEGRVVLPGLGSESVPKDGMPANWSQTEQQRELESTHATWLAASLGVWGRMSNGVTPGGCAPPPLALVLPLAGRAVEALWRLSSLHGSSRAGRGAGGGAASGGGGQGHRGLGLGGATYGPEPLFAAAYSEDVACGFCFQPWLDQLATGGTTPGGGSAAGGGGASPQYEALLPAAVEVAAKYLAYQEAALRHHMGRCLTSRQWVNLRKSQGESERDPGPDTVAAAAHNDSPQTSETGSSAAAGLSVAAAAGSRPPGLGPGPGPGGGRAALSRHADTWEPLLSALSTVLYGIMSMRLNTSSGKGSLAYGVTADCRATTAAAVRRSGLLLTLDRLLRGITAVQLFEAYAGGVGGSSDAASGASGGGGGSRRQLRSNPAITTAELSLLGLIANVTQVLVLEAPPAVPAAGGVAEAAVAAWAGSAGAAVLASEVAGQPAQDGRQWDTTATSITAMEAHSEDPNVRGHTAAAGAMGGAGSSRTSGCSSRNMQARLELGALLTGVKRALAHVRGRLGCCSLRSTPAAGPAVKLPFLTGLLAHAARLGQPLQAALVRRGFAACPASQRRQAALAAEAHAYVLRAACEVGLRLLPITPEDKPDQCLVTSALEAWALAAAGAREAPGLGDAAGAPQMPDAHLFACQPHQLLAAACEALPRVPRMEIEGKETAFADMRFRLVGCVLRVLAAAGSHPQLAPHVMSWLAPAPPLQQQQPAAAEVTAAAAQPMTVAQQTAAPHAALRGCLREALREALPAMLAADDDPWPGQEDANRAHAAGIAALMELAGYWAAQTDAEAEMQPGAAAGAGGGAGGSSSCSSGGWARRASAAAWRQHFHAFAAELQQRVRLQVFEVTEKSVEVAAAGAELLLKLRLPVSGATIASTLGGYGSKGGTSGKKTATVKQRRQQKQQQQQQQAAGGAGAGQEAAGGVVLPPPLPVDPVGTALWHLRVCGHPGCLEFGGEAEAALDLRLCGRCRSVRYCGAACQAAHWRAGHKDVCGQVAAAVAAVAGVSD</sequence>
<evidence type="ECO:0000256" key="5">
    <source>
        <dbReference type="SAM" id="MobiDB-lite"/>
    </source>
</evidence>
<reference evidence="7 8" key="1">
    <citation type="journal article" date="2007" name="Science">
        <title>The Chlamydomonas genome reveals the evolution of key animal and plant functions.</title>
        <authorList>
            <person name="Merchant S.S."/>
            <person name="Prochnik S.E."/>
            <person name="Vallon O."/>
            <person name="Harris E.H."/>
            <person name="Karpowicz S.J."/>
            <person name="Witman G.B."/>
            <person name="Terry A."/>
            <person name="Salamov A."/>
            <person name="Fritz-Laylin L.K."/>
            <person name="Marechal-Drouard L."/>
            <person name="Marshall W.F."/>
            <person name="Qu L.H."/>
            <person name="Nelson D.R."/>
            <person name="Sanderfoot A.A."/>
            <person name="Spalding M.H."/>
            <person name="Kapitonov V.V."/>
            <person name="Ren Q."/>
            <person name="Ferris P."/>
            <person name="Lindquist E."/>
            <person name="Shapiro H."/>
            <person name="Lucas S.M."/>
            <person name="Grimwood J."/>
            <person name="Schmutz J."/>
            <person name="Cardol P."/>
            <person name="Cerutti H."/>
            <person name="Chanfreau G."/>
            <person name="Chen C.L."/>
            <person name="Cognat V."/>
            <person name="Croft M.T."/>
            <person name="Dent R."/>
            <person name="Dutcher S."/>
            <person name="Fernandez E."/>
            <person name="Fukuzawa H."/>
            <person name="Gonzalez-Ballester D."/>
            <person name="Gonzalez-Halphen D."/>
            <person name="Hallmann A."/>
            <person name="Hanikenne M."/>
            <person name="Hippler M."/>
            <person name="Inwood W."/>
            <person name="Jabbari K."/>
            <person name="Kalanon M."/>
            <person name="Kuras R."/>
            <person name="Lefebvre P.A."/>
            <person name="Lemaire S.D."/>
            <person name="Lobanov A.V."/>
            <person name="Lohr M."/>
            <person name="Manuell A."/>
            <person name="Meier I."/>
            <person name="Mets L."/>
            <person name="Mittag M."/>
            <person name="Mittelmeier T."/>
            <person name="Moroney J.V."/>
            <person name="Moseley J."/>
            <person name="Napoli C."/>
            <person name="Nedelcu A.M."/>
            <person name="Niyogi K."/>
            <person name="Novoselov S.V."/>
            <person name="Paulsen I.T."/>
            <person name="Pazour G."/>
            <person name="Purton S."/>
            <person name="Ral J.P."/>
            <person name="Riano-Pachon D.M."/>
            <person name="Riekhof W."/>
            <person name="Rymarquis L."/>
            <person name="Schroda M."/>
            <person name="Stern D."/>
            <person name="Umen J."/>
            <person name="Willows R."/>
            <person name="Wilson N."/>
            <person name="Zimmer S.L."/>
            <person name="Allmer J."/>
            <person name="Balk J."/>
            <person name="Bisova K."/>
            <person name="Chen C.J."/>
            <person name="Elias M."/>
            <person name="Gendler K."/>
            <person name="Hauser C."/>
            <person name="Lamb M.R."/>
            <person name="Ledford H."/>
            <person name="Long J.C."/>
            <person name="Minagawa J."/>
            <person name="Page M.D."/>
            <person name="Pan J."/>
            <person name="Pootakham W."/>
            <person name="Roje S."/>
            <person name="Rose A."/>
            <person name="Stahlberg E."/>
            <person name="Terauchi A.M."/>
            <person name="Yang P."/>
            <person name="Ball S."/>
            <person name="Bowler C."/>
            <person name="Dieckmann C.L."/>
            <person name="Gladyshev V.N."/>
            <person name="Green P."/>
            <person name="Jorgensen R."/>
            <person name="Mayfield S."/>
            <person name="Mueller-Roeber B."/>
            <person name="Rajamani S."/>
            <person name="Sayre R.T."/>
            <person name="Brokstein P."/>
            <person name="Dubchak I."/>
            <person name="Goodstein D."/>
            <person name="Hornick L."/>
            <person name="Huang Y.W."/>
            <person name="Jhaveri J."/>
            <person name="Luo Y."/>
            <person name="Martinez D."/>
            <person name="Ngau W.C."/>
            <person name="Otillar B."/>
            <person name="Poliakov A."/>
            <person name="Porter A."/>
            <person name="Szajkowski L."/>
            <person name="Werner G."/>
            <person name="Zhou K."/>
            <person name="Grigoriev I.V."/>
            <person name="Rokhsar D.S."/>
            <person name="Grossman A.R."/>
        </authorList>
    </citation>
    <scope>NUCLEOTIDE SEQUENCE [LARGE SCALE GENOMIC DNA]</scope>
    <source>
        <strain evidence="8">CC-503</strain>
    </source>
</reference>
<evidence type="ECO:0000256" key="3">
    <source>
        <dbReference type="ARBA" id="ARBA00022833"/>
    </source>
</evidence>
<protein>
    <recommendedName>
        <fullName evidence="6">MYND-type domain-containing protein</fullName>
    </recommendedName>
</protein>
<keyword evidence="2 4" id="KW-0863">Zinc-finger</keyword>
<dbReference type="PaxDb" id="3055-EDP09529"/>
<feature type="compositionally biased region" description="Low complexity" evidence="5">
    <location>
        <begin position="648"/>
        <end position="666"/>
    </location>
</feature>
<dbReference type="KEGG" id="cre:CHLRE_01g052550v5"/>